<reference evidence="3 4" key="1">
    <citation type="submission" date="2019-08" db="EMBL/GenBank/DDBJ databases">
        <title>Complete genome sequence of Thermosulfurimonas marina SU872T, an anaerobic thermophilic chemolithoautotrophic bacterium isolated from a shallow marine hydrothermal vent.</title>
        <authorList>
            <person name="Allioux M."/>
            <person name="Jebbar M."/>
            <person name="Slobodkina G."/>
            <person name="Slobodkin A."/>
            <person name="Moalic Y."/>
            <person name="Frolova A."/>
            <person name="Shao Z."/>
            <person name="Alain K."/>
        </authorList>
    </citation>
    <scope>NUCLEOTIDE SEQUENCE [LARGE SCALE GENOMIC DNA]</scope>
    <source>
        <strain evidence="3 4">SU872</strain>
    </source>
</reference>
<keyword evidence="1" id="KW-1133">Transmembrane helix</keyword>
<evidence type="ECO:0000256" key="1">
    <source>
        <dbReference type="SAM" id="Phobius"/>
    </source>
</evidence>
<dbReference type="Pfam" id="PF07589">
    <property type="entry name" value="PEP-CTERM"/>
    <property type="match status" value="1"/>
</dbReference>
<accession>A0A6H1WQW4</accession>
<proteinExistence type="predicted"/>
<dbReference type="InterPro" id="IPR013424">
    <property type="entry name" value="Ice-binding_C"/>
</dbReference>
<feature type="domain" description="Ice-binding protein C-terminal" evidence="2">
    <location>
        <begin position="47"/>
        <end position="69"/>
    </location>
</feature>
<dbReference type="AlphaFoldDB" id="A0A6H1WQW4"/>
<evidence type="ECO:0000259" key="2">
    <source>
        <dbReference type="Pfam" id="PF07589"/>
    </source>
</evidence>
<name>A0A6H1WQW4_9BACT</name>
<protein>
    <submittedName>
        <fullName evidence="3">PEP-CTERM sorting domain-containing protein</fullName>
    </submittedName>
</protein>
<keyword evidence="4" id="KW-1185">Reference proteome</keyword>
<dbReference type="KEGG" id="tmai:FVE67_01670"/>
<organism evidence="3 4">
    <name type="scientific">Thermosulfurimonas marina</name>
    <dbReference type="NCBI Taxonomy" id="2047767"/>
    <lineage>
        <taxon>Bacteria</taxon>
        <taxon>Pseudomonadati</taxon>
        <taxon>Thermodesulfobacteriota</taxon>
        <taxon>Thermodesulfobacteria</taxon>
        <taxon>Thermodesulfobacteriales</taxon>
        <taxon>Thermodesulfobacteriaceae</taxon>
        <taxon>Thermosulfurimonas</taxon>
    </lineage>
</organism>
<gene>
    <name evidence="3" type="ORF">FVE67_01670</name>
</gene>
<evidence type="ECO:0000313" key="4">
    <source>
        <dbReference type="Proteomes" id="UP000501253"/>
    </source>
</evidence>
<dbReference type="RefSeq" id="WP_168718944.1">
    <property type="nucleotide sequence ID" value="NZ_CP042909.1"/>
</dbReference>
<keyword evidence="1" id="KW-0812">Transmembrane</keyword>
<keyword evidence="1" id="KW-0472">Membrane</keyword>
<evidence type="ECO:0000313" key="3">
    <source>
        <dbReference type="EMBL" id="QJA05581.1"/>
    </source>
</evidence>
<dbReference type="Proteomes" id="UP000501253">
    <property type="component" value="Chromosome"/>
</dbReference>
<feature type="transmembrane region" description="Helical" evidence="1">
    <location>
        <begin position="47"/>
        <end position="66"/>
    </location>
</feature>
<dbReference type="EMBL" id="CP042909">
    <property type="protein sequence ID" value="QJA05581.1"/>
    <property type="molecule type" value="Genomic_DNA"/>
</dbReference>
<sequence>MASLDKDFDGLGSWSEDGVLVAALFFTDGETGYFEGEVGAYAEASVVPLPSALFLFGSGLLGVACWRRKREIT</sequence>